<organism evidence="1">
    <name type="scientific">Siphoviridae sp. ctiuu37</name>
    <dbReference type="NCBI Taxonomy" id="2825628"/>
    <lineage>
        <taxon>Viruses</taxon>
        <taxon>Duplodnaviria</taxon>
        <taxon>Heunggongvirae</taxon>
        <taxon>Uroviricota</taxon>
        <taxon>Caudoviricetes</taxon>
    </lineage>
</organism>
<accession>A0A8S5V7T2</accession>
<proteinExistence type="predicted"/>
<name>A0A8S5V7T2_9CAUD</name>
<sequence length="161" mass="17882">MFERFGELESAKEINELAVNLFNEGDVESLRVVATENGIPEVFVDLFCAGEIPELCDPMTAALGKIEVESAEMQPKEIMEDWVEYLKSQCMENELMAYSVRKKGKSLKGCIAALLKWSFGNQIPIEQEILKAAGVTAGRVTLGIPGMATAKRIIREYYLGK</sequence>
<protein>
    <submittedName>
        <fullName evidence="1">PcfK-like protein</fullName>
    </submittedName>
</protein>
<reference evidence="1" key="1">
    <citation type="journal article" date="2021" name="Proc. Natl. Acad. Sci. U.S.A.">
        <title>A Catalog of Tens of Thousands of Viruses from Human Metagenomes Reveals Hidden Associations with Chronic Diseases.</title>
        <authorList>
            <person name="Tisza M.J."/>
            <person name="Buck C.B."/>
        </authorList>
    </citation>
    <scope>NUCLEOTIDE SEQUENCE</scope>
    <source>
        <strain evidence="1">Ctiuu37</strain>
    </source>
</reference>
<evidence type="ECO:0000313" key="1">
    <source>
        <dbReference type="EMBL" id="DAG02765.1"/>
    </source>
</evidence>
<dbReference type="EMBL" id="BK016214">
    <property type="protein sequence ID" value="DAG02765.1"/>
    <property type="molecule type" value="Genomic_DNA"/>
</dbReference>